<reference evidence="2 3" key="1">
    <citation type="submission" date="2014-04" db="EMBL/GenBank/DDBJ databases">
        <authorList>
            <consortium name="DOE Joint Genome Institute"/>
            <person name="Kuo A."/>
            <person name="Kohler A."/>
            <person name="Jargeat P."/>
            <person name="Nagy L.G."/>
            <person name="Floudas D."/>
            <person name="Copeland A."/>
            <person name="Barry K.W."/>
            <person name="Cichocki N."/>
            <person name="Veneault-Fourrey C."/>
            <person name="LaButti K."/>
            <person name="Lindquist E.A."/>
            <person name="Lipzen A."/>
            <person name="Lundell T."/>
            <person name="Morin E."/>
            <person name="Murat C."/>
            <person name="Sun H."/>
            <person name="Tunlid A."/>
            <person name="Henrissat B."/>
            <person name="Grigoriev I.V."/>
            <person name="Hibbett D.S."/>
            <person name="Martin F."/>
            <person name="Nordberg H.P."/>
            <person name="Cantor M.N."/>
            <person name="Hua S.X."/>
        </authorList>
    </citation>
    <scope>NUCLEOTIDE SEQUENCE [LARGE SCALE GENOMIC DNA]</scope>
    <source>
        <strain evidence="2 3">Ve08.2h10</strain>
    </source>
</reference>
<dbReference type="EMBL" id="KN825559">
    <property type="protein sequence ID" value="KIK86022.1"/>
    <property type="molecule type" value="Genomic_DNA"/>
</dbReference>
<gene>
    <name evidence="2" type="ORF">PAXRUDRAFT_802840</name>
</gene>
<proteinExistence type="predicted"/>
<evidence type="ECO:0000256" key="1">
    <source>
        <dbReference type="SAM" id="MobiDB-lite"/>
    </source>
</evidence>
<dbReference type="HOGENOM" id="CLU_011993_0_0_1"/>
<dbReference type="OrthoDB" id="3220023at2759"/>
<evidence type="ECO:0000313" key="3">
    <source>
        <dbReference type="Proteomes" id="UP000054538"/>
    </source>
</evidence>
<feature type="region of interest" description="Disordered" evidence="1">
    <location>
        <begin position="1"/>
        <end position="32"/>
    </location>
</feature>
<feature type="compositionally biased region" description="Basic and acidic residues" evidence="1">
    <location>
        <begin position="558"/>
        <end position="573"/>
    </location>
</feature>
<organism evidence="2 3">
    <name type="scientific">Paxillus rubicundulus Ve08.2h10</name>
    <dbReference type="NCBI Taxonomy" id="930991"/>
    <lineage>
        <taxon>Eukaryota</taxon>
        <taxon>Fungi</taxon>
        <taxon>Dikarya</taxon>
        <taxon>Basidiomycota</taxon>
        <taxon>Agaricomycotina</taxon>
        <taxon>Agaricomycetes</taxon>
        <taxon>Agaricomycetidae</taxon>
        <taxon>Boletales</taxon>
        <taxon>Paxilineae</taxon>
        <taxon>Paxillaceae</taxon>
        <taxon>Paxillus</taxon>
    </lineage>
</organism>
<evidence type="ECO:0008006" key="4">
    <source>
        <dbReference type="Google" id="ProtNLM"/>
    </source>
</evidence>
<dbReference type="InterPro" id="IPR036047">
    <property type="entry name" value="F-box-like_dom_sf"/>
</dbReference>
<reference evidence="3" key="2">
    <citation type="submission" date="2015-01" db="EMBL/GenBank/DDBJ databases">
        <title>Evolutionary Origins and Diversification of the Mycorrhizal Mutualists.</title>
        <authorList>
            <consortium name="DOE Joint Genome Institute"/>
            <consortium name="Mycorrhizal Genomics Consortium"/>
            <person name="Kohler A."/>
            <person name="Kuo A."/>
            <person name="Nagy L.G."/>
            <person name="Floudas D."/>
            <person name="Copeland A."/>
            <person name="Barry K.W."/>
            <person name="Cichocki N."/>
            <person name="Veneault-Fourrey C."/>
            <person name="LaButti K."/>
            <person name="Lindquist E.A."/>
            <person name="Lipzen A."/>
            <person name="Lundell T."/>
            <person name="Morin E."/>
            <person name="Murat C."/>
            <person name="Riley R."/>
            <person name="Ohm R."/>
            <person name="Sun H."/>
            <person name="Tunlid A."/>
            <person name="Henrissat B."/>
            <person name="Grigoriev I.V."/>
            <person name="Hibbett D.S."/>
            <person name="Martin F."/>
        </authorList>
    </citation>
    <scope>NUCLEOTIDE SEQUENCE [LARGE SCALE GENOMIC DNA]</scope>
    <source>
        <strain evidence="3">Ve08.2h10</strain>
    </source>
</reference>
<sequence length="801" mass="89228">MADTLPNIASVPDVDSAPAAKRTRLDVSPEHQSTAKGIDVFGNTVQSNSPRAGLPTLPLELLAEILLHTHSPPTVLAVSRTSSYFYRTLTHPTVSFIWRGVRKTCEPIPLPEPGDAWRGSEADYAAFVFDGGICELCKKKTSAMYVSFAARVRLCGSYYCRKTFITESLIDVTSQFLGQARRLIWVPYVESTRCFSPLSIMYANWPDNNTVLLRRSDWENFRCDPRTYMATQAGSDPTEATSVDSTPVAAEGTDARAAQVEGGQVRDPFLEQCHAAIQRFPKIMNLSVKLLDWKRAYEEKHRSVKTENESWARVLAGHEGWEFPDLLDSKSYGSLHRRKTHLLENIGWDDISPIRSAIEFELLERQARRNRQKTEASYKQRLVEVQKIYERMRSGTAEGINAPGSGSSSKIVLPPLTVFFKLPSVCTLKGQPDPDAVPPENNSAMTDLKSSALAASLISSDIRTWLVPVQSYLMGLLGYSGVWRSASQLKVAPLERVTARFLCRRCGRVGRQYRRQGCLDLQGVCSHVCKRVKGKGIEEKPREMQEHGGIGGNDNDDQYSKDAGEVEKKENGGKKKKKKKEKTLDWKVEVFQKDERAIALVNVVLKLLDLSDEDLRTASQLGELGGRIRCMTCTGWIVMDFETAIGHSHRHESMQIQLLSTSNPLALAIAQPNVDLPTTSTRPRLGFDLGLAERLMAPTYRALNLRNKDSYGCKHCLAVGEGNVVGDFEEAGKGMKKKGVRAMNLNALRSHVKGKHGIQDIRDEDIFCYTLVEGEQIEEKEKDDAWSLGTPPSCWGIGTDS</sequence>
<evidence type="ECO:0000313" key="2">
    <source>
        <dbReference type="EMBL" id="KIK86022.1"/>
    </source>
</evidence>
<dbReference type="InParanoid" id="A0A0D0CS55"/>
<name>A0A0D0CS55_9AGAM</name>
<accession>A0A0D0CS55</accession>
<dbReference type="Proteomes" id="UP000054538">
    <property type="component" value="Unassembled WGS sequence"/>
</dbReference>
<feature type="region of interest" description="Disordered" evidence="1">
    <location>
        <begin position="540"/>
        <end position="579"/>
    </location>
</feature>
<dbReference type="AlphaFoldDB" id="A0A0D0CS55"/>
<keyword evidence="3" id="KW-1185">Reference proteome</keyword>
<protein>
    <recommendedName>
        <fullName evidence="4">F-box domain-containing protein</fullName>
    </recommendedName>
</protein>
<dbReference type="SUPFAM" id="SSF81383">
    <property type="entry name" value="F-box domain"/>
    <property type="match status" value="1"/>
</dbReference>